<reference evidence="1 2" key="1">
    <citation type="submission" date="2023-01" db="EMBL/GenBank/DDBJ databases">
        <title>Vibrio sp. KJ40-1 sp.nov, isolated from marine algae.</title>
        <authorList>
            <person name="Butt M."/>
            <person name="Kim J.M.J."/>
            <person name="Jeon C.O.C."/>
        </authorList>
    </citation>
    <scope>NUCLEOTIDE SEQUENCE [LARGE SCALE GENOMIC DNA]</scope>
    <source>
        <strain evidence="1 2">KJ40-1</strain>
    </source>
</reference>
<dbReference type="SUPFAM" id="SSF52540">
    <property type="entry name" value="P-loop containing nucleoside triphosphate hydrolases"/>
    <property type="match status" value="1"/>
</dbReference>
<dbReference type="InterPro" id="IPR027417">
    <property type="entry name" value="P-loop_NTPase"/>
</dbReference>
<sequence length="675" mass="76962">MKKIDLHVHTVCTISDPAFEFSLDTLKCYVETTRLDCIAITNHNVFRRQQFTKIVDSIDCTVLPGIEVDLEGGISLLSPPNSLDKFENSCTLVEKDIPDSNTSITYERFTEIFGDLNEYILIPHIEKSPSLNRNTLRKLEGYIDCGEVQSVKKFLYAINQKSTYAPVLFSDFRAKKGTITFPPRFTYVDIGDVDFVTLKQLLRDRDRLSLSEDEGNKFFQVLDNGLQISTGLNVILGQRSSGKSYTLDKIVENANEDKIKYIKQFELLEKSDSDDESRFQSKVKDSKKSYIDEYLKEFKAVVDDVVDIDLDYSSKTVDSYLTSLKKFAFNKDRHDSFSATKMFSEVQFKTQNLKPLEDLLAATRLLIENQTYRSTIDKNVNISGLKSLFIDLAKEYQHQYKINAQKIFVNSIIKDTKAHLNVRSATDPVSEVDLYSVAIDKMKVDKFSMITEYLKHEKSETVDTLQGFSVVAKKAAFKGASGLREVNRNIGSFMSVYENYEKPYKFLRSLISNDSVSESDYYKFFCNISYEVQNALGDKVSGGERSEYRLLQSIDDAHKYDMLLIDEPESSFDNVFLLGKVNQLIKDLSKHMPVIIVTHNSTVGASIKPDYLLFTQKQVVDGKSKFSVFTGRPNDKELTDLDNNKHPNYEVLINCLEAGEVPYKGRGESYDALKN</sequence>
<dbReference type="Gene3D" id="3.40.50.300">
    <property type="entry name" value="P-loop containing nucleotide triphosphate hydrolases"/>
    <property type="match status" value="1"/>
</dbReference>
<keyword evidence="2" id="KW-1185">Reference proteome</keyword>
<dbReference type="Gene3D" id="3.20.20.140">
    <property type="entry name" value="Metal-dependent hydrolases"/>
    <property type="match status" value="1"/>
</dbReference>
<proteinExistence type="predicted"/>
<dbReference type="Proteomes" id="UP001210678">
    <property type="component" value="Unassembled WGS sequence"/>
</dbReference>
<organism evidence="1 2">
    <name type="scientific">Vibrio algarum</name>
    <dbReference type="NCBI Taxonomy" id="3020714"/>
    <lineage>
        <taxon>Bacteria</taxon>
        <taxon>Pseudomonadati</taxon>
        <taxon>Pseudomonadota</taxon>
        <taxon>Gammaproteobacteria</taxon>
        <taxon>Vibrionales</taxon>
        <taxon>Vibrionaceae</taxon>
        <taxon>Vibrio</taxon>
    </lineage>
</organism>
<name>A0ABT4YM29_9VIBR</name>
<gene>
    <name evidence="1" type="ORF">PGX00_00080</name>
</gene>
<accession>A0ABT4YM29</accession>
<dbReference type="SUPFAM" id="SSF89550">
    <property type="entry name" value="PHP domain-like"/>
    <property type="match status" value="1"/>
</dbReference>
<dbReference type="RefSeq" id="WP_272131773.1">
    <property type="nucleotide sequence ID" value="NZ_JAQLOI010000001.1"/>
</dbReference>
<dbReference type="EMBL" id="JAQLOI010000001">
    <property type="protein sequence ID" value="MDB1122233.1"/>
    <property type="molecule type" value="Genomic_DNA"/>
</dbReference>
<evidence type="ECO:0000313" key="1">
    <source>
        <dbReference type="EMBL" id="MDB1122233.1"/>
    </source>
</evidence>
<protein>
    <recommendedName>
        <fullName evidence="3">Histidinol-phosphatase</fullName>
    </recommendedName>
</protein>
<evidence type="ECO:0008006" key="3">
    <source>
        <dbReference type="Google" id="ProtNLM"/>
    </source>
</evidence>
<dbReference type="InterPro" id="IPR016195">
    <property type="entry name" value="Pol/histidinol_Pase-like"/>
</dbReference>
<evidence type="ECO:0000313" key="2">
    <source>
        <dbReference type="Proteomes" id="UP001210678"/>
    </source>
</evidence>
<comment type="caution">
    <text evidence="1">The sequence shown here is derived from an EMBL/GenBank/DDBJ whole genome shotgun (WGS) entry which is preliminary data.</text>
</comment>